<keyword evidence="3" id="KW-1185">Reference proteome</keyword>
<dbReference type="Gramene" id="PGSC0003DMT400087254">
    <property type="protein sequence ID" value="PGSC0003DMT400087254"/>
    <property type="gene ID" value="PGSC0003DMG400036825"/>
</dbReference>
<feature type="region of interest" description="Disordered" evidence="1">
    <location>
        <begin position="29"/>
        <end position="132"/>
    </location>
</feature>
<feature type="compositionally biased region" description="Low complexity" evidence="1">
    <location>
        <begin position="44"/>
        <end position="76"/>
    </location>
</feature>
<reference evidence="2" key="2">
    <citation type="submission" date="2015-06" db="UniProtKB">
        <authorList>
            <consortium name="EnsemblPlants"/>
        </authorList>
    </citation>
    <scope>IDENTIFICATION</scope>
    <source>
        <strain evidence="2">DM1-3 516 R44</strain>
    </source>
</reference>
<feature type="compositionally biased region" description="Polar residues" evidence="1">
    <location>
        <begin position="77"/>
        <end position="91"/>
    </location>
</feature>
<reference evidence="3" key="1">
    <citation type="journal article" date="2011" name="Nature">
        <title>Genome sequence and analysis of the tuber crop potato.</title>
        <authorList>
            <consortium name="The Potato Genome Sequencing Consortium"/>
        </authorList>
    </citation>
    <scope>NUCLEOTIDE SEQUENCE [LARGE SCALE GENOMIC DNA]</scope>
    <source>
        <strain evidence="3">cv. DM1-3 516 R44</strain>
    </source>
</reference>
<evidence type="ECO:0000313" key="3">
    <source>
        <dbReference type="Proteomes" id="UP000011115"/>
    </source>
</evidence>
<sequence>MNLYLHLKPSPQVTLKLYLVQCMDSVPYHHPHQGEGSWTATPVSSQRSNQQQRGGGSQQPPAAAANTSSTGTSSSGDHSQAWQTAAASESQLPLRPFFLSPASNRTSSSSSRREFRSAAIAPLDRAGLEEKL</sequence>
<accession>M1DDG1</accession>
<proteinExistence type="predicted"/>
<protein>
    <submittedName>
        <fullName evidence="2">Uncharacterized protein</fullName>
    </submittedName>
</protein>
<evidence type="ECO:0000256" key="1">
    <source>
        <dbReference type="SAM" id="MobiDB-lite"/>
    </source>
</evidence>
<dbReference type="PaxDb" id="4113-PGSC0003DMT400087254"/>
<dbReference type="EnsemblPlants" id="PGSC0003DMT400087254">
    <property type="protein sequence ID" value="PGSC0003DMT400087254"/>
    <property type="gene ID" value="PGSC0003DMG400036825"/>
</dbReference>
<dbReference type="HOGENOM" id="CLU_1920834_0_0_1"/>
<feature type="compositionally biased region" description="Low complexity" evidence="1">
    <location>
        <begin position="100"/>
        <end position="110"/>
    </location>
</feature>
<evidence type="ECO:0000313" key="2">
    <source>
        <dbReference type="EnsemblPlants" id="PGSC0003DMT400087254"/>
    </source>
</evidence>
<dbReference type="AlphaFoldDB" id="M1DDG1"/>
<dbReference type="Proteomes" id="UP000011115">
    <property type="component" value="Unassembled WGS sequence"/>
</dbReference>
<dbReference type="InParanoid" id="M1DDG1"/>
<name>M1DDG1_SOLTU</name>
<organism evidence="2 3">
    <name type="scientific">Solanum tuberosum</name>
    <name type="common">Potato</name>
    <dbReference type="NCBI Taxonomy" id="4113"/>
    <lineage>
        <taxon>Eukaryota</taxon>
        <taxon>Viridiplantae</taxon>
        <taxon>Streptophyta</taxon>
        <taxon>Embryophyta</taxon>
        <taxon>Tracheophyta</taxon>
        <taxon>Spermatophyta</taxon>
        <taxon>Magnoliopsida</taxon>
        <taxon>eudicotyledons</taxon>
        <taxon>Gunneridae</taxon>
        <taxon>Pentapetalae</taxon>
        <taxon>asterids</taxon>
        <taxon>lamiids</taxon>
        <taxon>Solanales</taxon>
        <taxon>Solanaceae</taxon>
        <taxon>Solanoideae</taxon>
        <taxon>Solaneae</taxon>
        <taxon>Solanum</taxon>
    </lineage>
</organism>